<evidence type="ECO:0000256" key="6">
    <source>
        <dbReference type="ARBA" id="ARBA00023136"/>
    </source>
</evidence>
<feature type="transmembrane region" description="Helical" evidence="8">
    <location>
        <begin position="251"/>
        <end position="271"/>
    </location>
</feature>
<dbReference type="EMBL" id="JH925655">
    <property type="protein sequence ID" value="EKE42039.1"/>
    <property type="molecule type" value="Genomic_DNA"/>
</dbReference>
<organism evidence="10 11">
    <name type="scientific">Entamoeba nuttalli (strain P19)</name>
    <name type="common">Amoeba</name>
    <dbReference type="NCBI Taxonomy" id="1076696"/>
    <lineage>
        <taxon>Eukaryota</taxon>
        <taxon>Amoebozoa</taxon>
        <taxon>Evosea</taxon>
        <taxon>Archamoebae</taxon>
        <taxon>Mastigamoebida</taxon>
        <taxon>Entamoebidae</taxon>
        <taxon>Entamoeba</taxon>
    </lineage>
</organism>
<evidence type="ECO:0000256" key="2">
    <source>
        <dbReference type="ARBA" id="ARBA00010157"/>
    </source>
</evidence>
<name>K2HGL6_ENTNP</name>
<evidence type="ECO:0000256" key="4">
    <source>
        <dbReference type="ARBA" id="ARBA00022692"/>
    </source>
</evidence>
<evidence type="ECO:0000256" key="7">
    <source>
        <dbReference type="SAM" id="MobiDB-lite"/>
    </source>
</evidence>
<feature type="transmembrane region" description="Helical" evidence="8">
    <location>
        <begin position="734"/>
        <end position="757"/>
    </location>
</feature>
<accession>K2HGL6</accession>
<feature type="transmembrane region" description="Helical" evidence="8">
    <location>
        <begin position="426"/>
        <end position="446"/>
    </location>
</feature>
<dbReference type="VEuPathDB" id="AmoebaDB:ENU1_034960"/>
<dbReference type="RefSeq" id="XP_008855624.1">
    <property type="nucleotide sequence ID" value="XM_008857402.1"/>
</dbReference>
<evidence type="ECO:0000256" key="8">
    <source>
        <dbReference type="SAM" id="Phobius"/>
    </source>
</evidence>
<proteinExistence type="inferred from homology"/>
<dbReference type="InterPro" id="IPR050545">
    <property type="entry name" value="Mycobact_MmpL"/>
</dbReference>
<feature type="region of interest" description="Disordered" evidence="7">
    <location>
        <begin position="824"/>
        <end position="843"/>
    </location>
</feature>
<feature type="transmembrane region" description="Helical" evidence="8">
    <location>
        <begin position="221"/>
        <end position="244"/>
    </location>
</feature>
<feature type="transmembrane region" description="Helical" evidence="8">
    <location>
        <begin position="277"/>
        <end position="301"/>
    </location>
</feature>
<keyword evidence="6 8" id="KW-0472">Membrane</keyword>
<feature type="transmembrane region" description="Helical" evidence="8">
    <location>
        <begin position="38"/>
        <end position="58"/>
    </location>
</feature>
<feature type="transmembrane region" description="Helical" evidence="8">
    <location>
        <begin position="649"/>
        <end position="673"/>
    </location>
</feature>
<keyword evidence="3" id="KW-1003">Cell membrane</keyword>
<feature type="transmembrane region" description="Helical" evidence="8">
    <location>
        <begin position="685"/>
        <end position="713"/>
    </location>
</feature>
<evidence type="ECO:0000256" key="3">
    <source>
        <dbReference type="ARBA" id="ARBA00022475"/>
    </source>
</evidence>
<evidence type="ECO:0000259" key="9">
    <source>
        <dbReference type="PROSITE" id="PS50156"/>
    </source>
</evidence>
<dbReference type="PROSITE" id="PS50156">
    <property type="entry name" value="SSD"/>
    <property type="match status" value="1"/>
</dbReference>
<dbReference type="OMA" id="TWYMPRW"/>
<dbReference type="SUPFAM" id="SSF82866">
    <property type="entry name" value="Multidrug efflux transporter AcrB transmembrane domain"/>
    <property type="match status" value="2"/>
</dbReference>
<dbReference type="InterPro" id="IPR004869">
    <property type="entry name" value="MMPL_dom"/>
</dbReference>
<feature type="transmembrane region" description="Helical" evidence="8">
    <location>
        <begin position="763"/>
        <end position="790"/>
    </location>
</feature>
<comment type="subcellular location">
    <subcellularLocation>
        <location evidence="1">Cell membrane</location>
        <topology evidence="1">Multi-pass membrane protein</topology>
    </subcellularLocation>
</comment>
<gene>
    <name evidence="10" type="ORF">ENU1_034960</name>
</gene>
<dbReference type="Proteomes" id="UP000006769">
    <property type="component" value="Unassembled WGS sequence"/>
</dbReference>
<keyword evidence="5 8" id="KW-1133">Transmembrane helix</keyword>
<keyword evidence="4 8" id="KW-0812">Transmembrane</keyword>
<feature type="transmembrane region" description="Helical" evidence="8">
    <location>
        <begin position="354"/>
        <end position="380"/>
    </location>
</feature>
<evidence type="ECO:0000313" key="11">
    <source>
        <dbReference type="Proteomes" id="UP000006769"/>
    </source>
</evidence>
<sequence length="843" mass="96076">MEETQQAQSNDSRHVEVKREERRGDKIFNFLFRYIHKLRFVIVIFWILAVIGFAYPALKFLGATSLFIEPPKGTLAYSANQLVNEKYPDVFKEGQNIVAIKTTDNSSVLTPYTESFSHQLNSWMQEQPIILSAEGYYLLPNSSNATIIDQTALEIIKKQFVGKSGDVTTIIVTIDDRDGTAIPKFVKALRKEIKRLNNETDKYYVGVTGFEPGSVDLQEEIMVSLMKMDISCIPIAILVLLWVLKSLSLMIIPLCTIITSFVVAFGIMYPITFAIDIYGVAPALMMSCIAAMSIDYSLFLLTRFSEELSIEQSYYDVIKNTLQHAGRIIFTSGGLLTLCFVSLCFFPLDVIITLGMGAAISIFITIIVNLTLTPSLLGIFPNFFSKRGFIPCIKRCRVWAEKKEKSYHSKDSLWHKFAVFLSNKKISFVSILIALVCIAPLCVFIKDFSWNEEDNQIIPAKSDSMISRSYILNEYPDGIIYPYELVISGNETQYNVFSTAYYNVTKELMEKFLEKPEDFDKTSYYCINYFGGHMLNAKIMKLVLNDPLYHWLFNSVVSPDNTTTRCSFIPLFNPKEYSDQKLKIVRDIISNVTSKYPQFQIYVRGFEVDISDSIVICFKYFPIIIIVLFVLLVIVTAISFQSFIAPLRIVFSTITTVLWIYGFASFVFCNDYFDWTSQIMKESIGLYWCVPVITFPIIIGLSSDYDIFLFSRIMELRRKGLSTHLSVIIGVEKAGYLISYAGIIMAIAFSGLFLSAILMLNQFAFILMFSVLLDTFVIRSILLPAIVNLLGELNWFPKKYTIQFDNYKKYMDIISPEVSEETPIIHSTQNDSEEGNEKTALLN</sequence>
<dbReference type="OrthoDB" id="438641at2759"/>
<evidence type="ECO:0000256" key="1">
    <source>
        <dbReference type="ARBA" id="ARBA00004651"/>
    </source>
</evidence>
<protein>
    <submittedName>
        <fullName evidence="10">MmpL efflux pump, putative</fullName>
    </submittedName>
</protein>
<feature type="domain" description="SSD" evidence="9">
    <location>
        <begin position="246"/>
        <end position="379"/>
    </location>
</feature>
<dbReference type="AlphaFoldDB" id="K2HGL6"/>
<dbReference type="GeneID" id="20071799"/>
<dbReference type="GO" id="GO:0005886">
    <property type="term" value="C:plasma membrane"/>
    <property type="evidence" value="ECO:0007669"/>
    <property type="project" value="UniProtKB-SubCell"/>
</dbReference>
<dbReference type="Gene3D" id="1.20.1640.10">
    <property type="entry name" value="Multidrug efflux transporter AcrB transmembrane domain"/>
    <property type="match status" value="2"/>
</dbReference>
<evidence type="ECO:0000256" key="5">
    <source>
        <dbReference type="ARBA" id="ARBA00022989"/>
    </source>
</evidence>
<feature type="transmembrane region" description="Helical" evidence="8">
    <location>
        <begin position="328"/>
        <end position="348"/>
    </location>
</feature>
<dbReference type="InterPro" id="IPR000731">
    <property type="entry name" value="SSD"/>
</dbReference>
<comment type="similarity">
    <text evidence="2">Belongs to the resistance-nodulation-cell division (RND) (TC 2.A.6) family. MmpL subfamily.</text>
</comment>
<dbReference type="Pfam" id="PF03176">
    <property type="entry name" value="MMPL"/>
    <property type="match status" value="2"/>
</dbReference>
<evidence type="ECO:0000313" key="10">
    <source>
        <dbReference type="EMBL" id="EKE42039.1"/>
    </source>
</evidence>
<dbReference type="PANTHER" id="PTHR33406">
    <property type="entry name" value="MEMBRANE PROTEIN MJ1562-RELATED"/>
    <property type="match status" value="1"/>
</dbReference>
<feature type="transmembrane region" description="Helical" evidence="8">
    <location>
        <begin position="620"/>
        <end position="640"/>
    </location>
</feature>
<dbReference type="PANTHER" id="PTHR33406:SF6">
    <property type="entry name" value="MEMBRANE PROTEIN YDGH-RELATED"/>
    <property type="match status" value="1"/>
</dbReference>
<reference evidence="10 11" key="1">
    <citation type="submission" date="2011-11" db="EMBL/GenBank/DDBJ databases">
        <authorList>
            <person name="Hannick L."/>
            <person name="Karamycheva S."/>
            <person name="Lorenzi H."/>
            <person name="Caler E."/>
        </authorList>
    </citation>
    <scope>NUCLEOTIDE SEQUENCE [LARGE SCALE GENOMIC DNA]</scope>
    <source>
        <strain evidence="10 11">P19</strain>
    </source>
</reference>